<dbReference type="SUPFAM" id="SSF48452">
    <property type="entry name" value="TPR-like"/>
    <property type="match status" value="1"/>
</dbReference>
<evidence type="ECO:0000313" key="8">
    <source>
        <dbReference type="EMBL" id="SFW62997.1"/>
    </source>
</evidence>
<protein>
    <submittedName>
        <fullName evidence="8">Starch-binding associating with outer membrane</fullName>
    </submittedName>
</protein>
<dbReference type="Proteomes" id="UP000182248">
    <property type="component" value="Unassembled WGS sequence"/>
</dbReference>
<gene>
    <name evidence="8" type="ORF">SAMN02927921_02845</name>
</gene>
<feature type="domain" description="SusD-like N-terminal" evidence="7">
    <location>
        <begin position="27"/>
        <end position="205"/>
    </location>
</feature>
<dbReference type="InterPro" id="IPR033985">
    <property type="entry name" value="SusD-like_N"/>
</dbReference>
<keyword evidence="5" id="KW-0998">Cell outer membrane</keyword>
<evidence type="ECO:0000259" key="7">
    <source>
        <dbReference type="Pfam" id="PF14322"/>
    </source>
</evidence>
<accession>A0A1K1QTA7</accession>
<dbReference type="InterPro" id="IPR011990">
    <property type="entry name" value="TPR-like_helical_dom_sf"/>
</dbReference>
<proteinExistence type="inferred from homology"/>
<keyword evidence="3" id="KW-0732">Signal</keyword>
<evidence type="ECO:0000256" key="5">
    <source>
        <dbReference type="ARBA" id="ARBA00023237"/>
    </source>
</evidence>
<dbReference type="Gene3D" id="1.25.40.390">
    <property type="match status" value="1"/>
</dbReference>
<dbReference type="InterPro" id="IPR012944">
    <property type="entry name" value="SusD_RagB_dom"/>
</dbReference>
<organism evidence="8 9">
    <name type="scientific">Sinomicrobium oceani</name>
    <dbReference type="NCBI Taxonomy" id="1150368"/>
    <lineage>
        <taxon>Bacteria</taxon>
        <taxon>Pseudomonadati</taxon>
        <taxon>Bacteroidota</taxon>
        <taxon>Flavobacteriia</taxon>
        <taxon>Flavobacteriales</taxon>
        <taxon>Flavobacteriaceae</taxon>
        <taxon>Sinomicrobium</taxon>
    </lineage>
</organism>
<evidence type="ECO:0000256" key="4">
    <source>
        <dbReference type="ARBA" id="ARBA00023136"/>
    </source>
</evidence>
<evidence type="ECO:0000313" key="9">
    <source>
        <dbReference type="Proteomes" id="UP000182248"/>
    </source>
</evidence>
<dbReference type="GO" id="GO:0009279">
    <property type="term" value="C:cell outer membrane"/>
    <property type="evidence" value="ECO:0007669"/>
    <property type="project" value="UniProtKB-SubCell"/>
</dbReference>
<reference evidence="8 9" key="1">
    <citation type="submission" date="2016-11" db="EMBL/GenBank/DDBJ databases">
        <authorList>
            <person name="Jaros S."/>
            <person name="Januszkiewicz K."/>
            <person name="Wedrychowicz H."/>
        </authorList>
    </citation>
    <scope>NUCLEOTIDE SEQUENCE [LARGE SCALE GENOMIC DNA]</scope>
    <source>
        <strain evidence="8 9">CGMCC 1.12145</strain>
    </source>
</reference>
<dbReference type="AlphaFoldDB" id="A0A1K1QTA7"/>
<comment type="subcellular location">
    <subcellularLocation>
        <location evidence="1">Cell outer membrane</location>
    </subcellularLocation>
</comment>
<evidence type="ECO:0000259" key="6">
    <source>
        <dbReference type="Pfam" id="PF07980"/>
    </source>
</evidence>
<sequence>MYFTYNKMKKLIVSIAIGGAVLSCNDDFLDQVPDDRLTFEETFSSRNTTEEYLAAIYRRLPNEYAQRYTTTQNSGPWTGASDEGEYVWSFPLSNYMNIGDWNPTTGNISTLWSNFYRGIRECSTFIENIENCRDCTEANIKQYTGEVHVLRGFFYYALLRSWGPVILLGDASTNADSDVSMFKRNTIDEVVNYIVSELDTGAEALEGINFKGGNAGRMSRPFAMAIKEKALLFAASPIFNGNTDYAELTDEEGNFLIPQSPDINKWKTAADAAKAFIDEFVPGTFSLYKEYNDDGSVNGYLSCRNVMLRDWNPEMIYERPRGTFYLNYDCTPYHAGADSRVKGAGGLGLTQEFVDAFFTENGRPIDDPESGYQASGFTDFQTPYDDQSRTIFAAWANREPRFYVNVTFNNSLWLNRDHGDVITTTWYSGNSGKGSGGGNDYTPTGYIARKNIAPDGSTSRAIPMIRLAEIYLDYAEALNEYEPGNPDILKYVNLIRERAGIPLYGSSGLPQPAGQDAMREAIHRERRVELALESVRYFDLIRWKQAENALHGPVHSMDINATDEADFYRVITFETRVFTKKHYLFPVPQGEIDANPALQQNTGW</sequence>
<evidence type="ECO:0000256" key="3">
    <source>
        <dbReference type="ARBA" id="ARBA00022729"/>
    </source>
</evidence>
<dbReference type="Pfam" id="PF14322">
    <property type="entry name" value="SusD-like_3"/>
    <property type="match status" value="1"/>
</dbReference>
<feature type="domain" description="RagB/SusD" evidence="6">
    <location>
        <begin position="329"/>
        <end position="604"/>
    </location>
</feature>
<name>A0A1K1QTA7_9FLAO</name>
<dbReference type="EMBL" id="FPJE01000015">
    <property type="protein sequence ID" value="SFW62997.1"/>
    <property type="molecule type" value="Genomic_DNA"/>
</dbReference>
<evidence type="ECO:0000256" key="1">
    <source>
        <dbReference type="ARBA" id="ARBA00004442"/>
    </source>
</evidence>
<dbReference type="Pfam" id="PF07980">
    <property type="entry name" value="SusD_RagB"/>
    <property type="match status" value="1"/>
</dbReference>
<keyword evidence="4" id="KW-0472">Membrane</keyword>
<comment type="similarity">
    <text evidence="2">Belongs to the SusD family.</text>
</comment>
<evidence type="ECO:0000256" key="2">
    <source>
        <dbReference type="ARBA" id="ARBA00006275"/>
    </source>
</evidence>
<keyword evidence="9" id="KW-1185">Reference proteome</keyword>
<dbReference type="PROSITE" id="PS51257">
    <property type="entry name" value="PROKAR_LIPOPROTEIN"/>
    <property type="match status" value="1"/>
</dbReference>
<dbReference type="STRING" id="1150368.SAMN02927921_02845"/>